<evidence type="ECO:0000256" key="1">
    <source>
        <dbReference type="ARBA" id="ARBA00023015"/>
    </source>
</evidence>
<reference evidence="5" key="1">
    <citation type="journal article" date="2021" name="PeerJ">
        <title>Extensive microbial diversity within the chicken gut microbiome revealed by metagenomics and culture.</title>
        <authorList>
            <person name="Gilroy R."/>
            <person name="Ravi A."/>
            <person name="Getino M."/>
            <person name="Pursley I."/>
            <person name="Horton D.L."/>
            <person name="Alikhan N.F."/>
            <person name="Baker D."/>
            <person name="Gharbi K."/>
            <person name="Hall N."/>
            <person name="Watson M."/>
            <person name="Adriaenssens E.M."/>
            <person name="Foster-Nyarko E."/>
            <person name="Jarju S."/>
            <person name="Secka A."/>
            <person name="Antonio M."/>
            <person name="Oren A."/>
            <person name="Chaudhuri R.R."/>
            <person name="La Ragione R."/>
            <person name="Hildebrand F."/>
            <person name="Pallen M.J."/>
        </authorList>
    </citation>
    <scope>NUCLEOTIDE SEQUENCE</scope>
    <source>
        <strain evidence="5">CHK180-15479</strain>
    </source>
</reference>
<dbReference type="PROSITE" id="PS50995">
    <property type="entry name" value="HTH_MARR_2"/>
    <property type="match status" value="1"/>
</dbReference>
<dbReference type="GO" id="GO:0003700">
    <property type="term" value="F:DNA-binding transcription factor activity"/>
    <property type="evidence" value="ECO:0007669"/>
    <property type="project" value="InterPro"/>
</dbReference>
<dbReference type="PANTHER" id="PTHR42756">
    <property type="entry name" value="TRANSCRIPTIONAL REGULATOR, MARR"/>
    <property type="match status" value="1"/>
</dbReference>
<protein>
    <submittedName>
        <fullName evidence="5">MarR family transcriptional regulator</fullName>
    </submittedName>
</protein>
<dbReference type="SMART" id="SM00347">
    <property type="entry name" value="HTH_MARR"/>
    <property type="match status" value="1"/>
</dbReference>
<evidence type="ECO:0000256" key="2">
    <source>
        <dbReference type="ARBA" id="ARBA00023125"/>
    </source>
</evidence>
<dbReference type="Gene3D" id="1.10.10.10">
    <property type="entry name" value="Winged helix-like DNA-binding domain superfamily/Winged helix DNA-binding domain"/>
    <property type="match status" value="1"/>
</dbReference>
<keyword evidence="2" id="KW-0238">DNA-binding</keyword>
<dbReference type="GO" id="GO:0003677">
    <property type="term" value="F:DNA binding"/>
    <property type="evidence" value="ECO:0007669"/>
    <property type="project" value="UniProtKB-KW"/>
</dbReference>
<dbReference type="EMBL" id="DWWT01000024">
    <property type="protein sequence ID" value="HJC05610.1"/>
    <property type="molecule type" value="Genomic_DNA"/>
</dbReference>
<keyword evidence="3" id="KW-0804">Transcription</keyword>
<dbReference type="SUPFAM" id="SSF46785">
    <property type="entry name" value="Winged helix' DNA-binding domain"/>
    <property type="match status" value="1"/>
</dbReference>
<evidence type="ECO:0000256" key="3">
    <source>
        <dbReference type="ARBA" id="ARBA00023163"/>
    </source>
</evidence>
<evidence type="ECO:0000259" key="4">
    <source>
        <dbReference type="PROSITE" id="PS50995"/>
    </source>
</evidence>
<dbReference type="PRINTS" id="PR00598">
    <property type="entry name" value="HTHMARR"/>
</dbReference>
<gene>
    <name evidence="5" type="ORF">H9704_05580</name>
</gene>
<keyword evidence="1" id="KW-0805">Transcription regulation</keyword>
<dbReference type="Pfam" id="PF12802">
    <property type="entry name" value="MarR_2"/>
    <property type="match status" value="1"/>
</dbReference>
<dbReference type="InterPro" id="IPR000835">
    <property type="entry name" value="HTH_MarR-typ"/>
</dbReference>
<feature type="domain" description="HTH marR-type" evidence="4">
    <location>
        <begin position="3"/>
        <end position="135"/>
    </location>
</feature>
<accession>A0A9D2MZ55</accession>
<dbReference type="InterPro" id="IPR036390">
    <property type="entry name" value="WH_DNA-bd_sf"/>
</dbReference>
<reference evidence="5" key="2">
    <citation type="submission" date="2021-04" db="EMBL/GenBank/DDBJ databases">
        <authorList>
            <person name="Gilroy R."/>
        </authorList>
    </citation>
    <scope>NUCLEOTIDE SEQUENCE</scope>
    <source>
        <strain evidence="5">CHK180-15479</strain>
    </source>
</reference>
<dbReference type="Proteomes" id="UP000823910">
    <property type="component" value="Unassembled WGS sequence"/>
</dbReference>
<comment type="caution">
    <text evidence="5">The sequence shown here is derived from an EMBL/GenBank/DDBJ whole genome shotgun (WGS) entry which is preliminary data.</text>
</comment>
<evidence type="ECO:0000313" key="5">
    <source>
        <dbReference type="EMBL" id="HJC05610.1"/>
    </source>
</evidence>
<evidence type="ECO:0000313" key="6">
    <source>
        <dbReference type="Proteomes" id="UP000823910"/>
    </source>
</evidence>
<dbReference type="PANTHER" id="PTHR42756:SF1">
    <property type="entry name" value="TRANSCRIPTIONAL REPRESSOR OF EMRAB OPERON"/>
    <property type="match status" value="1"/>
</dbReference>
<sequence length="141" mass="16386">MNANRLYQNLPRLYDAMRKLLGDKKEACGLTRGQPRILDYLFHHDGCMQKDFCREYSLEASTVSNLLVAMEKDGLLRRERNPSTSRIVNVYITEKGKQVQHNLEPVYDKLEDIAFEGISEEEKEHFLMILKTITKNMCGDT</sequence>
<name>A0A9D2MZ55_9FIRM</name>
<dbReference type="AlphaFoldDB" id="A0A9D2MZ55"/>
<organism evidence="5 6">
    <name type="scientific">Candidatus Enterocloster excrementipullorum</name>
    <dbReference type="NCBI Taxonomy" id="2838559"/>
    <lineage>
        <taxon>Bacteria</taxon>
        <taxon>Bacillati</taxon>
        <taxon>Bacillota</taxon>
        <taxon>Clostridia</taxon>
        <taxon>Lachnospirales</taxon>
        <taxon>Lachnospiraceae</taxon>
        <taxon>Enterocloster</taxon>
    </lineage>
</organism>
<proteinExistence type="predicted"/>
<dbReference type="InterPro" id="IPR036388">
    <property type="entry name" value="WH-like_DNA-bd_sf"/>
</dbReference>